<accession>A0A1I5I046</accession>
<proteinExistence type="predicted"/>
<dbReference type="EMBL" id="FOVH01000007">
    <property type="protein sequence ID" value="SFO53935.1"/>
    <property type="molecule type" value="Genomic_DNA"/>
</dbReference>
<gene>
    <name evidence="1" type="ORF">SAMN04489713_10743</name>
</gene>
<evidence type="ECO:0000313" key="1">
    <source>
        <dbReference type="EMBL" id="SFO53935.1"/>
    </source>
</evidence>
<sequence length="77" mass="8035">MAQVGAESAPSTWANGKPVGRVIQHQLEAVVIGVLGLLGVSAAAYRLRWASLGSLPAWLWSRMSCSARSASWAAIAS</sequence>
<dbReference type="InParanoid" id="A0A1I5I046"/>
<organism evidence="1 2">
    <name type="scientific">Actinomadura madurae</name>
    <dbReference type="NCBI Taxonomy" id="1993"/>
    <lineage>
        <taxon>Bacteria</taxon>
        <taxon>Bacillati</taxon>
        <taxon>Actinomycetota</taxon>
        <taxon>Actinomycetes</taxon>
        <taxon>Streptosporangiales</taxon>
        <taxon>Thermomonosporaceae</taxon>
        <taxon>Actinomadura</taxon>
    </lineage>
</organism>
<keyword evidence="2" id="KW-1185">Reference proteome</keyword>
<evidence type="ECO:0000313" key="2">
    <source>
        <dbReference type="Proteomes" id="UP000183413"/>
    </source>
</evidence>
<dbReference type="AlphaFoldDB" id="A0A1I5I046"/>
<dbReference type="Proteomes" id="UP000183413">
    <property type="component" value="Unassembled WGS sequence"/>
</dbReference>
<protein>
    <submittedName>
        <fullName evidence="1">Uncharacterized protein</fullName>
    </submittedName>
</protein>
<reference evidence="1 2" key="1">
    <citation type="submission" date="2016-10" db="EMBL/GenBank/DDBJ databases">
        <authorList>
            <person name="de Groot N.N."/>
        </authorList>
    </citation>
    <scope>NUCLEOTIDE SEQUENCE [LARGE SCALE GENOMIC DNA]</scope>
    <source>
        <strain evidence="1 2">DSM 43067</strain>
    </source>
</reference>
<name>A0A1I5I046_9ACTN</name>